<dbReference type="InterPro" id="IPR023468">
    <property type="entry name" value="Riboflavin_kinase"/>
</dbReference>
<evidence type="ECO:0000256" key="11">
    <source>
        <dbReference type="ARBA" id="ARBA00022840"/>
    </source>
</evidence>
<evidence type="ECO:0000313" key="17">
    <source>
        <dbReference type="EMBL" id="TSH88435.1"/>
    </source>
</evidence>
<dbReference type="EC" id="2.7.1.26" evidence="15"/>
<evidence type="ECO:0000256" key="3">
    <source>
        <dbReference type="ARBA" id="ARBA00005201"/>
    </source>
</evidence>
<dbReference type="InterPro" id="IPR015864">
    <property type="entry name" value="FAD_synthase"/>
</dbReference>
<dbReference type="NCBIfam" id="TIGR00083">
    <property type="entry name" value="ribF"/>
    <property type="match status" value="1"/>
</dbReference>
<dbReference type="PANTHER" id="PTHR22749">
    <property type="entry name" value="RIBOFLAVIN KINASE/FMN ADENYLYLTRANSFERASE"/>
    <property type="match status" value="1"/>
</dbReference>
<evidence type="ECO:0000256" key="12">
    <source>
        <dbReference type="ARBA" id="ARBA00023268"/>
    </source>
</evidence>
<dbReference type="GO" id="GO:0008531">
    <property type="term" value="F:riboflavin kinase activity"/>
    <property type="evidence" value="ECO:0007669"/>
    <property type="project" value="UniProtKB-UniRule"/>
</dbReference>
<dbReference type="SUPFAM" id="SSF52374">
    <property type="entry name" value="Nucleotidylyl transferase"/>
    <property type="match status" value="1"/>
</dbReference>
<keyword evidence="10 15" id="KW-0274">FAD</keyword>
<dbReference type="CDD" id="cd02064">
    <property type="entry name" value="FAD_synthetase_N"/>
    <property type="match status" value="1"/>
</dbReference>
<name>A0A556A6C0_9BURK</name>
<evidence type="ECO:0000256" key="1">
    <source>
        <dbReference type="ARBA" id="ARBA00002121"/>
    </source>
</evidence>
<sequence>MACAQPRFFAAGGHGITLNCKLLGVNSSATSLRVFRGMPPAGATAPRALTIGNFDGVHLGHQAMLARVCTAAEQRGLVPTVMTFEPHPREFFAHTFDKPELAPARISGLRDKLAALAACGIQQVVVERFDARLAAMPPETFIERLLVAGLDVRWLLVGDDFRFGAKRTGDVQLLRAHGGFEVDSMDSITDRDGVRISSTDVRAALAAGDLERVADLLGRNYHMSGHVVHGLKLGRQLGFPTLNINVAPQITGLSGIFAVRVHGIGARPKAGVASLGVRPTVTNSGRVLLEVHLFDFTGDAYGKLARVEFLKKLREEAKFADLATLTAAIAQDVRQARAYFASGHPALSDLATSATDRI</sequence>
<evidence type="ECO:0000256" key="14">
    <source>
        <dbReference type="ARBA" id="ARBA00049494"/>
    </source>
</evidence>
<proteinExistence type="inferred from homology"/>
<reference evidence="17 18" key="1">
    <citation type="submission" date="2019-07" db="EMBL/GenBank/DDBJ databases">
        <title>Qingshengfaniella alkalisoli gen. nov., sp. nov., isolated from saline soil.</title>
        <authorList>
            <person name="Xu L."/>
            <person name="Huang X.-X."/>
            <person name="Sun J.-Q."/>
        </authorList>
    </citation>
    <scope>NUCLEOTIDE SEQUENCE [LARGE SCALE GENOMIC DNA]</scope>
    <source>
        <strain evidence="17 18">DSM 27279</strain>
    </source>
</reference>
<comment type="caution">
    <text evidence="17">The sequence shown here is derived from an EMBL/GenBank/DDBJ whole genome shotgun (WGS) entry which is preliminary data.</text>
</comment>
<organism evidence="17 18">
    <name type="scientific">Verticiella sediminum</name>
    <dbReference type="NCBI Taxonomy" id="1247510"/>
    <lineage>
        <taxon>Bacteria</taxon>
        <taxon>Pseudomonadati</taxon>
        <taxon>Pseudomonadota</taxon>
        <taxon>Betaproteobacteria</taxon>
        <taxon>Burkholderiales</taxon>
        <taxon>Alcaligenaceae</taxon>
        <taxon>Verticiella</taxon>
    </lineage>
</organism>
<dbReference type="GO" id="GO:0003919">
    <property type="term" value="F:FMN adenylyltransferase activity"/>
    <property type="evidence" value="ECO:0007669"/>
    <property type="project" value="UniProtKB-UniRule"/>
</dbReference>
<dbReference type="InterPro" id="IPR015865">
    <property type="entry name" value="Riboflavin_kinase_bac/euk"/>
</dbReference>
<comment type="pathway">
    <text evidence="2 15">Cofactor biosynthesis; FAD biosynthesis; FAD from FMN: step 1/1.</text>
</comment>
<keyword evidence="5 15" id="KW-0288">FMN</keyword>
<keyword evidence="6 15" id="KW-0808">Transferase</keyword>
<keyword evidence="8 15" id="KW-0547">Nucleotide-binding</keyword>
<dbReference type="InterPro" id="IPR002606">
    <property type="entry name" value="Riboflavin_kinase_bac"/>
</dbReference>
<dbReference type="SUPFAM" id="SSF82114">
    <property type="entry name" value="Riboflavin kinase-like"/>
    <property type="match status" value="1"/>
</dbReference>
<evidence type="ECO:0000256" key="10">
    <source>
        <dbReference type="ARBA" id="ARBA00022827"/>
    </source>
</evidence>
<gene>
    <name evidence="17" type="ORF">FOZ76_26470</name>
</gene>
<dbReference type="PANTHER" id="PTHR22749:SF6">
    <property type="entry name" value="RIBOFLAVIN KINASE"/>
    <property type="match status" value="1"/>
</dbReference>
<dbReference type="GO" id="GO:0005524">
    <property type="term" value="F:ATP binding"/>
    <property type="evidence" value="ECO:0007669"/>
    <property type="project" value="UniProtKB-UniRule"/>
</dbReference>
<comment type="pathway">
    <text evidence="3 15">Cofactor biosynthesis; FMN biosynthesis; FMN from riboflavin (ATP route): step 1/1.</text>
</comment>
<protein>
    <recommendedName>
        <fullName evidence="15">Riboflavin biosynthesis protein</fullName>
    </recommendedName>
    <domain>
        <recommendedName>
            <fullName evidence="15">Riboflavin kinase</fullName>
            <ecNumber evidence="15">2.7.1.26</ecNumber>
        </recommendedName>
        <alternativeName>
            <fullName evidence="15">Flavokinase</fullName>
        </alternativeName>
    </domain>
    <domain>
        <recommendedName>
            <fullName evidence="15">FMN adenylyltransferase</fullName>
            <ecNumber evidence="15">2.7.7.2</ecNumber>
        </recommendedName>
        <alternativeName>
            <fullName evidence="15">FAD pyrophosphorylase</fullName>
        </alternativeName>
        <alternativeName>
            <fullName evidence="15">FAD synthase</fullName>
        </alternativeName>
    </domain>
</protein>
<evidence type="ECO:0000313" key="18">
    <source>
        <dbReference type="Proteomes" id="UP000318405"/>
    </source>
</evidence>
<comment type="similarity">
    <text evidence="15">Belongs to the ribF family.</text>
</comment>
<dbReference type="Gene3D" id="3.40.50.620">
    <property type="entry name" value="HUPs"/>
    <property type="match status" value="1"/>
</dbReference>
<evidence type="ECO:0000256" key="9">
    <source>
        <dbReference type="ARBA" id="ARBA00022777"/>
    </source>
</evidence>
<dbReference type="UniPathway" id="UPA00277">
    <property type="reaction ID" value="UER00407"/>
</dbReference>
<dbReference type="Gene3D" id="2.40.30.30">
    <property type="entry name" value="Riboflavin kinase-like"/>
    <property type="match status" value="1"/>
</dbReference>
<keyword evidence="9 15" id="KW-0418">Kinase</keyword>
<dbReference type="PIRSF" id="PIRSF004491">
    <property type="entry name" value="FAD_Synth"/>
    <property type="match status" value="1"/>
</dbReference>
<evidence type="ECO:0000256" key="7">
    <source>
        <dbReference type="ARBA" id="ARBA00022695"/>
    </source>
</evidence>
<comment type="catalytic activity">
    <reaction evidence="14 15">
        <text>FMN + ATP + H(+) = FAD + diphosphate</text>
        <dbReference type="Rhea" id="RHEA:17237"/>
        <dbReference type="ChEBI" id="CHEBI:15378"/>
        <dbReference type="ChEBI" id="CHEBI:30616"/>
        <dbReference type="ChEBI" id="CHEBI:33019"/>
        <dbReference type="ChEBI" id="CHEBI:57692"/>
        <dbReference type="ChEBI" id="CHEBI:58210"/>
        <dbReference type="EC" id="2.7.7.2"/>
    </reaction>
</comment>
<feature type="domain" description="Riboflavin kinase" evidence="16">
    <location>
        <begin position="216"/>
        <end position="341"/>
    </location>
</feature>
<dbReference type="NCBIfam" id="NF004159">
    <property type="entry name" value="PRK05627.1-2"/>
    <property type="match status" value="1"/>
</dbReference>
<dbReference type="SMART" id="SM00904">
    <property type="entry name" value="Flavokinase"/>
    <property type="match status" value="1"/>
</dbReference>
<dbReference type="AlphaFoldDB" id="A0A556A6C0"/>
<dbReference type="FunFam" id="3.40.50.620:FF:000021">
    <property type="entry name" value="Riboflavin biosynthesis protein"/>
    <property type="match status" value="1"/>
</dbReference>
<evidence type="ECO:0000256" key="4">
    <source>
        <dbReference type="ARBA" id="ARBA00022630"/>
    </source>
</evidence>
<dbReference type="Pfam" id="PF01687">
    <property type="entry name" value="Flavokinase"/>
    <property type="match status" value="1"/>
</dbReference>
<keyword evidence="18" id="KW-1185">Reference proteome</keyword>
<evidence type="ECO:0000256" key="15">
    <source>
        <dbReference type="PIRNR" id="PIRNR004491"/>
    </source>
</evidence>
<evidence type="ECO:0000256" key="13">
    <source>
        <dbReference type="ARBA" id="ARBA00047880"/>
    </source>
</evidence>
<evidence type="ECO:0000256" key="6">
    <source>
        <dbReference type="ARBA" id="ARBA00022679"/>
    </source>
</evidence>
<dbReference type="Proteomes" id="UP000318405">
    <property type="component" value="Unassembled WGS sequence"/>
</dbReference>
<evidence type="ECO:0000256" key="8">
    <source>
        <dbReference type="ARBA" id="ARBA00022741"/>
    </source>
</evidence>
<dbReference type="InterPro" id="IPR023465">
    <property type="entry name" value="Riboflavin_kinase_dom_sf"/>
</dbReference>
<accession>A0A556A6C0</accession>
<dbReference type="InterPro" id="IPR014729">
    <property type="entry name" value="Rossmann-like_a/b/a_fold"/>
</dbReference>
<evidence type="ECO:0000259" key="16">
    <source>
        <dbReference type="SMART" id="SM00904"/>
    </source>
</evidence>
<dbReference type="EMBL" id="VLTJ01000044">
    <property type="protein sequence ID" value="TSH88435.1"/>
    <property type="molecule type" value="Genomic_DNA"/>
</dbReference>
<keyword evidence="12" id="KW-0511">Multifunctional enzyme</keyword>
<comment type="function">
    <text evidence="1">Catalyzes the phosphorylation of riboflavin to FMN followed by the adenylation of FMN to FAD.</text>
</comment>
<keyword evidence="11 15" id="KW-0067">ATP-binding</keyword>
<dbReference type="NCBIfam" id="NF004163">
    <property type="entry name" value="PRK05627.1-6"/>
    <property type="match status" value="1"/>
</dbReference>
<dbReference type="UniPathway" id="UPA00276">
    <property type="reaction ID" value="UER00406"/>
</dbReference>
<evidence type="ECO:0000256" key="5">
    <source>
        <dbReference type="ARBA" id="ARBA00022643"/>
    </source>
</evidence>
<dbReference type="GO" id="GO:0006747">
    <property type="term" value="P:FAD biosynthetic process"/>
    <property type="evidence" value="ECO:0007669"/>
    <property type="project" value="UniProtKB-UniRule"/>
</dbReference>
<dbReference type="GO" id="GO:0009231">
    <property type="term" value="P:riboflavin biosynthetic process"/>
    <property type="evidence" value="ECO:0007669"/>
    <property type="project" value="InterPro"/>
</dbReference>
<evidence type="ECO:0000256" key="2">
    <source>
        <dbReference type="ARBA" id="ARBA00004726"/>
    </source>
</evidence>
<keyword evidence="4 15" id="KW-0285">Flavoprotein</keyword>
<keyword evidence="7 15" id="KW-0548">Nucleotidyltransferase</keyword>
<comment type="catalytic activity">
    <reaction evidence="13 15">
        <text>riboflavin + ATP = FMN + ADP + H(+)</text>
        <dbReference type="Rhea" id="RHEA:14357"/>
        <dbReference type="ChEBI" id="CHEBI:15378"/>
        <dbReference type="ChEBI" id="CHEBI:30616"/>
        <dbReference type="ChEBI" id="CHEBI:57986"/>
        <dbReference type="ChEBI" id="CHEBI:58210"/>
        <dbReference type="ChEBI" id="CHEBI:456216"/>
        <dbReference type="EC" id="2.7.1.26"/>
    </reaction>
</comment>
<dbReference type="EC" id="2.7.7.2" evidence="15"/>
<dbReference type="OrthoDB" id="9803667at2"/>
<dbReference type="GO" id="GO:0009398">
    <property type="term" value="P:FMN biosynthetic process"/>
    <property type="evidence" value="ECO:0007669"/>
    <property type="project" value="UniProtKB-UniRule"/>
</dbReference>
<dbReference type="Pfam" id="PF06574">
    <property type="entry name" value="FAD_syn"/>
    <property type="match status" value="1"/>
</dbReference>